<dbReference type="GO" id="GO:0046872">
    <property type="term" value="F:metal ion binding"/>
    <property type="evidence" value="ECO:0007669"/>
    <property type="project" value="UniProtKB-KW"/>
</dbReference>
<evidence type="ECO:0000256" key="5">
    <source>
        <dbReference type="ARBA" id="ARBA00022833"/>
    </source>
</evidence>
<sequence length="477" mass="50955">MLSNAVRRKFLRATIGGAMAFALTLPAGLVVADELDDKKVEIQQNIDNLEQDMEFLDADIQETDKKLREQQAQVPVLQSALADAQSRVVNAQAAVADLNNRLISAQDTRDKVAAQIQANDAKLAEAEDAMAKIASEAYKRGGISGGLDMILNMDSATAMADGLDMANRAMESQNSAYNDLAQERANNENNKARLVAVEKEISSLKSQAEDALAQEENARDAAQSAKDELDALVSSTEALSAQLEAKKPQIQAKLNAEQEERAQNNAAIKERQERLIREEKERQRKAAEAEAKRKAAFEAEQQRKAKAAKAQKKTYVKKQYVPKASSSAPKSSSSGSSAWGLIKPTNSNNITSTFGWRPTPAGTIDYGGRGGYVHAGLDWGFGGQCGAPIYAAASGEVWMAGWGGTAGNKVLISHGVVNGKALATGYHHMSKVAVSVGQKVSQGQVIGYVGTTGNSTGCHLHFETVINGQAVNPMGLL</sequence>
<dbReference type="SUPFAM" id="SSF51261">
    <property type="entry name" value="Duplicated hybrid motif"/>
    <property type="match status" value="1"/>
</dbReference>
<keyword evidence="7" id="KW-0175">Coiled coil</keyword>
<evidence type="ECO:0000256" key="2">
    <source>
        <dbReference type="ARBA" id="ARBA00022670"/>
    </source>
</evidence>
<evidence type="ECO:0000256" key="3">
    <source>
        <dbReference type="ARBA" id="ARBA00022723"/>
    </source>
</evidence>
<gene>
    <name evidence="11" type="ORF">AUR04nite_25180</name>
</gene>
<evidence type="ECO:0000256" key="9">
    <source>
        <dbReference type="SAM" id="SignalP"/>
    </source>
</evidence>
<dbReference type="Proteomes" id="UP000316612">
    <property type="component" value="Unassembled WGS sequence"/>
</dbReference>
<dbReference type="AlphaFoldDB" id="A0A4Y4DPY5"/>
<evidence type="ECO:0000256" key="7">
    <source>
        <dbReference type="SAM" id="Coils"/>
    </source>
</evidence>
<dbReference type="PANTHER" id="PTHR21666">
    <property type="entry name" value="PEPTIDASE-RELATED"/>
    <property type="match status" value="1"/>
</dbReference>
<keyword evidence="4" id="KW-0378">Hydrolase</keyword>
<keyword evidence="2" id="KW-0645">Protease</keyword>
<keyword evidence="12" id="KW-1185">Reference proteome</keyword>
<comment type="cofactor">
    <cofactor evidence="1">
        <name>Zn(2+)</name>
        <dbReference type="ChEBI" id="CHEBI:29105"/>
    </cofactor>
</comment>
<proteinExistence type="predicted"/>
<dbReference type="GO" id="GO:0006508">
    <property type="term" value="P:proteolysis"/>
    <property type="evidence" value="ECO:0007669"/>
    <property type="project" value="UniProtKB-KW"/>
</dbReference>
<feature type="domain" description="M23ase beta-sheet core" evidence="10">
    <location>
        <begin position="374"/>
        <end position="473"/>
    </location>
</feature>
<reference evidence="11 12" key="1">
    <citation type="submission" date="2019-06" db="EMBL/GenBank/DDBJ databases">
        <title>Whole genome shotgun sequence of Glutamicibacter uratoxydans NBRC 15515.</title>
        <authorList>
            <person name="Hosoyama A."/>
            <person name="Uohara A."/>
            <person name="Ohji S."/>
            <person name="Ichikawa N."/>
        </authorList>
    </citation>
    <scope>NUCLEOTIDE SEQUENCE [LARGE SCALE GENOMIC DNA]</scope>
    <source>
        <strain evidence="11 12">NBRC 15515</strain>
    </source>
</reference>
<dbReference type="Gene3D" id="2.70.70.10">
    <property type="entry name" value="Glucose Permease (Domain IIA)"/>
    <property type="match status" value="1"/>
</dbReference>
<feature type="chain" id="PRO_5021464440" evidence="9">
    <location>
        <begin position="33"/>
        <end position="477"/>
    </location>
</feature>
<organism evidence="11 12">
    <name type="scientific">Glutamicibacter uratoxydans</name>
    <name type="common">Arthrobacter uratoxydans</name>
    <dbReference type="NCBI Taxonomy" id="43667"/>
    <lineage>
        <taxon>Bacteria</taxon>
        <taxon>Bacillati</taxon>
        <taxon>Actinomycetota</taxon>
        <taxon>Actinomycetes</taxon>
        <taxon>Micrococcales</taxon>
        <taxon>Micrococcaceae</taxon>
        <taxon>Glutamicibacter</taxon>
    </lineage>
</organism>
<dbReference type="Pfam" id="PF01551">
    <property type="entry name" value="Peptidase_M23"/>
    <property type="match status" value="1"/>
</dbReference>
<feature type="compositionally biased region" description="Low complexity" evidence="8">
    <location>
        <begin position="318"/>
        <end position="338"/>
    </location>
</feature>
<dbReference type="CDD" id="cd12797">
    <property type="entry name" value="M23_peptidase"/>
    <property type="match status" value="1"/>
</dbReference>
<accession>A0A4Y4DPY5</accession>
<feature type="coiled-coil region" evidence="7">
    <location>
        <begin position="32"/>
        <end position="136"/>
    </location>
</feature>
<protein>
    <submittedName>
        <fullName evidence="11">Metalloendopeptidase</fullName>
    </submittedName>
</protein>
<evidence type="ECO:0000256" key="1">
    <source>
        <dbReference type="ARBA" id="ARBA00001947"/>
    </source>
</evidence>
<evidence type="ECO:0000256" key="6">
    <source>
        <dbReference type="ARBA" id="ARBA00023049"/>
    </source>
</evidence>
<name>A0A4Y4DPY5_GLUUR</name>
<evidence type="ECO:0000256" key="8">
    <source>
        <dbReference type="SAM" id="MobiDB-lite"/>
    </source>
</evidence>
<feature type="region of interest" description="Disordered" evidence="8">
    <location>
        <begin position="318"/>
        <end position="341"/>
    </location>
</feature>
<dbReference type="PANTHER" id="PTHR21666:SF288">
    <property type="entry name" value="CELL DIVISION PROTEIN YTFB"/>
    <property type="match status" value="1"/>
</dbReference>
<dbReference type="GO" id="GO:0004222">
    <property type="term" value="F:metalloendopeptidase activity"/>
    <property type="evidence" value="ECO:0007669"/>
    <property type="project" value="TreeGrafter"/>
</dbReference>
<dbReference type="InterPro" id="IPR050570">
    <property type="entry name" value="Cell_wall_metabolism_enzyme"/>
</dbReference>
<feature type="region of interest" description="Disordered" evidence="8">
    <location>
        <begin position="207"/>
        <end position="229"/>
    </location>
</feature>
<dbReference type="OrthoDB" id="1099523at2"/>
<feature type="region of interest" description="Disordered" evidence="8">
    <location>
        <begin position="256"/>
        <end position="289"/>
    </location>
</feature>
<dbReference type="InterPro" id="IPR016047">
    <property type="entry name" value="M23ase_b-sheet_dom"/>
</dbReference>
<dbReference type="RefSeq" id="WP_141365594.1">
    <property type="nucleotide sequence ID" value="NZ_BAAAJL010000007.1"/>
</dbReference>
<evidence type="ECO:0000313" key="11">
    <source>
        <dbReference type="EMBL" id="GED06986.1"/>
    </source>
</evidence>
<dbReference type="SUPFAM" id="SSF57997">
    <property type="entry name" value="Tropomyosin"/>
    <property type="match status" value="1"/>
</dbReference>
<evidence type="ECO:0000256" key="4">
    <source>
        <dbReference type="ARBA" id="ARBA00022801"/>
    </source>
</evidence>
<comment type="caution">
    <text evidence="11">The sequence shown here is derived from an EMBL/GenBank/DDBJ whole genome shotgun (WGS) entry which is preliminary data.</text>
</comment>
<evidence type="ECO:0000313" key="12">
    <source>
        <dbReference type="Proteomes" id="UP000316612"/>
    </source>
</evidence>
<keyword evidence="3" id="KW-0479">Metal-binding</keyword>
<keyword evidence="6" id="KW-0482">Metalloprotease</keyword>
<keyword evidence="5" id="KW-0862">Zinc</keyword>
<keyword evidence="9" id="KW-0732">Signal</keyword>
<feature type="signal peptide" evidence="9">
    <location>
        <begin position="1"/>
        <end position="32"/>
    </location>
</feature>
<evidence type="ECO:0000259" key="10">
    <source>
        <dbReference type="Pfam" id="PF01551"/>
    </source>
</evidence>
<dbReference type="InterPro" id="IPR011055">
    <property type="entry name" value="Dup_hybrid_motif"/>
</dbReference>
<dbReference type="EMBL" id="BJNY01000014">
    <property type="protein sequence ID" value="GED06986.1"/>
    <property type="molecule type" value="Genomic_DNA"/>
</dbReference>
<dbReference type="Gene3D" id="6.10.250.3150">
    <property type="match status" value="1"/>
</dbReference>